<dbReference type="Proteomes" id="UP001234178">
    <property type="component" value="Unassembled WGS sequence"/>
</dbReference>
<evidence type="ECO:0000313" key="4">
    <source>
        <dbReference type="Proteomes" id="UP001234178"/>
    </source>
</evidence>
<name>A0ABR0B4T5_9CRUS</name>
<dbReference type="PANTHER" id="PTHR40472:SF6">
    <property type="entry name" value="RICIN B-TYPE LECTIN DOMAIN-CONTAINING PROTEIN"/>
    <property type="match status" value="1"/>
</dbReference>
<dbReference type="SMART" id="SM00458">
    <property type="entry name" value="RICIN"/>
    <property type="match status" value="2"/>
</dbReference>
<evidence type="ECO:0000256" key="1">
    <source>
        <dbReference type="SAM" id="Phobius"/>
    </source>
</evidence>
<keyword evidence="1" id="KW-0472">Membrane</keyword>
<accession>A0ABR0B4T5</accession>
<dbReference type="CDD" id="cd23449">
    <property type="entry name" value="beta-trefoil_Ricin_EW29-like"/>
    <property type="match status" value="1"/>
</dbReference>
<organism evidence="3 4">
    <name type="scientific">Daphnia magna</name>
    <dbReference type="NCBI Taxonomy" id="35525"/>
    <lineage>
        <taxon>Eukaryota</taxon>
        <taxon>Metazoa</taxon>
        <taxon>Ecdysozoa</taxon>
        <taxon>Arthropoda</taxon>
        <taxon>Crustacea</taxon>
        <taxon>Branchiopoda</taxon>
        <taxon>Diplostraca</taxon>
        <taxon>Cladocera</taxon>
        <taxon>Anomopoda</taxon>
        <taxon>Daphniidae</taxon>
        <taxon>Daphnia</taxon>
    </lineage>
</organism>
<dbReference type="InterPro" id="IPR039051">
    <property type="entry name" value="SE-CTX-like"/>
</dbReference>
<dbReference type="SUPFAM" id="SSF50370">
    <property type="entry name" value="Ricin B-like lectins"/>
    <property type="match status" value="2"/>
</dbReference>
<dbReference type="Pfam" id="PF00652">
    <property type="entry name" value="Ricin_B_lectin"/>
    <property type="match status" value="1"/>
</dbReference>
<keyword evidence="1" id="KW-0812">Transmembrane</keyword>
<reference evidence="3 4" key="1">
    <citation type="journal article" date="2023" name="Nucleic Acids Res.">
        <title>The hologenome of Daphnia magna reveals possible DNA methylation and microbiome-mediated evolution of the host genome.</title>
        <authorList>
            <person name="Chaturvedi A."/>
            <person name="Li X."/>
            <person name="Dhandapani V."/>
            <person name="Marshall H."/>
            <person name="Kissane S."/>
            <person name="Cuenca-Cambronero M."/>
            <person name="Asole G."/>
            <person name="Calvet F."/>
            <person name="Ruiz-Romero M."/>
            <person name="Marangio P."/>
            <person name="Guigo R."/>
            <person name="Rago D."/>
            <person name="Mirbahai L."/>
            <person name="Eastwood N."/>
            <person name="Colbourne J.K."/>
            <person name="Zhou J."/>
            <person name="Mallon E."/>
            <person name="Orsini L."/>
        </authorList>
    </citation>
    <scope>NUCLEOTIDE SEQUENCE [LARGE SCALE GENOMIC DNA]</scope>
    <source>
        <strain evidence="3">LRV0_1</strain>
    </source>
</reference>
<feature type="domain" description="Ricin B lectin" evidence="2">
    <location>
        <begin position="629"/>
        <end position="754"/>
    </location>
</feature>
<gene>
    <name evidence="3" type="ORF">OUZ56_028702</name>
</gene>
<evidence type="ECO:0000259" key="2">
    <source>
        <dbReference type="SMART" id="SM00458"/>
    </source>
</evidence>
<feature type="domain" description="Ricin B lectin" evidence="2">
    <location>
        <begin position="512"/>
        <end position="626"/>
    </location>
</feature>
<comment type="caution">
    <text evidence="3">The sequence shown here is derived from an EMBL/GenBank/DDBJ whole genome shotgun (WGS) entry which is preliminary data.</text>
</comment>
<dbReference type="Gene3D" id="2.80.10.50">
    <property type="match status" value="2"/>
</dbReference>
<dbReference type="InterPro" id="IPR000772">
    <property type="entry name" value="Ricin_B_lectin"/>
</dbReference>
<protein>
    <recommendedName>
        <fullName evidence="2">Ricin B lectin domain-containing protein</fullName>
    </recommendedName>
</protein>
<keyword evidence="4" id="KW-1185">Reference proteome</keyword>
<evidence type="ECO:0000313" key="3">
    <source>
        <dbReference type="EMBL" id="KAK4036659.1"/>
    </source>
</evidence>
<dbReference type="EMBL" id="JAOYFB010000040">
    <property type="protein sequence ID" value="KAK4036659.1"/>
    <property type="molecule type" value="Genomic_DNA"/>
</dbReference>
<dbReference type="PANTHER" id="PTHR40472">
    <property type="entry name" value="RICIN B-TYPE LECTIN DOMAIN-CONTAINING PROTEIN"/>
    <property type="match status" value="1"/>
</dbReference>
<sequence>MEQDLKRTTKVQFPGDIQYNEIQHYALKMPSPYNRRLITLFGLFIAIYVIQSQSVQSSTDAPLILGNFSTEIPGLKILLPTNLTEKRSQLSSKTNVTIFGTTSGGVTKSGIVQSRIIILNPKPGFQATFVATITFISWCMQTYEYVTLLVSVLARNEPEKRRNYRDAAEEINRIEGILDQMTLNSIHEQVYIRDNVAPYEEQIRRCATNAIEYLESPNSTVAKEEFLSGAKSLENSIVRIFERFLNQSVSGPSYLDSLRQATQCHRRQVVNSAQGIMQLLSLGIGTLPLYFKESNMSLADQNRKKGRLGKYQQEAVVKINALESECIKENRLRNEIKEMMKQNNATSNRDLAEIIYDHLSDKYDTKHWFVVVYGAIADDENHRVAFHPGSNNCQWMGHEGNKNAIICSENSVCPWGQIAIEVTKDKISGYFNNYFPRPSVAFDEMNSLKVVPETNMMAVIPQSAKAEIVNSKEMCFFAHNPGNQIIVPWGLTTIGMPLKINTKPTYFAIQAYGKIMQASQYEIIVVDPTWNAGKVKPNDNQLWYLDENGIRAKITGYCLYSSDGRFRTEPCDKQKWMLRDRKITDMYNPKNCAAIPNWSSPTRSPATFPVIESACGNHANQAWSIVKEPTYFAIKSKMHGKVIDISNDPTNYGTIRMWEPMNTSIQLWFQDENKFIRAKFTGYCLYSKGYYAGGFITLPCDQTQNQKWARRNNQIANLNQPSNCMDIFHAEKQDGARVVEYTCSSTINMQWEFDIAW</sequence>
<proteinExistence type="predicted"/>
<dbReference type="InterPro" id="IPR035992">
    <property type="entry name" value="Ricin_B-like_lectins"/>
</dbReference>
<keyword evidence="1" id="KW-1133">Transmembrane helix</keyword>
<feature type="transmembrane region" description="Helical" evidence="1">
    <location>
        <begin position="33"/>
        <end position="50"/>
    </location>
</feature>
<dbReference type="PROSITE" id="PS50231">
    <property type="entry name" value="RICIN_B_LECTIN"/>
    <property type="match status" value="1"/>
</dbReference>